<name>A0ABS6B0N7_9NOCA</name>
<dbReference type="Gene3D" id="2.180.10.10">
    <property type="entry name" value="RHS repeat-associated core"/>
    <property type="match status" value="3"/>
</dbReference>
<dbReference type="PRINTS" id="PR00394">
    <property type="entry name" value="RHSPROTEIN"/>
</dbReference>
<comment type="caution">
    <text evidence="5">The sequence shown here is derived from an EMBL/GenBank/DDBJ whole genome shotgun (WGS) entry which is preliminary data.</text>
</comment>
<organism evidence="5 6">
    <name type="scientific">Nocardia albiluteola</name>
    <dbReference type="NCBI Taxonomy" id="2842303"/>
    <lineage>
        <taxon>Bacteria</taxon>
        <taxon>Bacillati</taxon>
        <taxon>Actinomycetota</taxon>
        <taxon>Actinomycetes</taxon>
        <taxon>Mycobacteriales</taxon>
        <taxon>Nocardiaceae</taxon>
        <taxon>Nocardia</taxon>
    </lineage>
</organism>
<dbReference type="InterPro" id="IPR006530">
    <property type="entry name" value="YD"/>
</dbReference>
<feature type="compositionally biased region" description="Basic and acidic residues" evidence="2">
    <location>
        <begin position="1429"/>
        <end position="1451"/>
    </location>
</feature>
<feature type="domain" description="Teneurin-like YD-shell" evidence="4">
    <location>
        <begin position="1184"/>
        <end position="1383"/>
    </location>
</feature>
<dbReference type="NCBIfam" id="TIGR01643">
    <property type="entry name" value="YD_repeat_2x"/>
    <property type="match status" value="8"/>
</dbReference>
<evidence type="ECO:0000259" key="3">
    <source>
        <dbReference type="Pfam" id="PF20148"/>
    </source>
</evidence>
<dbReference type="EMBL" id="JAHKNI010000004">
    <property type="protein sequence ID" value="MBU3062845.1"/>
    <property type="molecule type" value="Genomic_DNA"/>
</dbReference>
<dbReference type="Pfam" id="PF20148">
    <property type="entry name" value="DUF6531"/>
    <property type="match status" value="1"/>
</dbReference>
<dbReference type="InterPro" id="IPR036689">
    <property type="entry name" value="ESAT-6-like_sf"/>
</dbReference>
<reference evidence="5 6" key="1">
    <citation type="submission" date="2021-06" db="EMBL/GenBank/DDBJ databases">
        <title>Actinomycetes sequencing.</title>
        <authorList>
            <person name="Shan Q."/>
        </authorList>
    </citation>
    <scope>NUCLEOTIDE SEQUENCE [LARGE SCALE GENOMIC DNA]</scope>
    <source>
        <strain evidence="5 6">NEAU-G5</strain>
    </source>
</reference>
<feature type="domain" description="DUF6531" evidence="3">
    <location>
        <begin position="346"/>
        <end position="417"/>
    </location>
</feature>
<keyword evidence="6" id="KW-1185">Reference proteome</keyword>
<sequence length="1529" mass="167457">MGDTSNPLIASRQDSTQWYSGIGIAEDVAGLHDSISSGSWIESGLSILGAGMDVAQLVVDPVGTLASYGVGFLIEHVKPLQEALNYVAGDPDAITAYAKTWSNVSTFLTQAADKHKSSVAKDVSDWQGAAADAYKTHAQATTDLLTTAATAAASASSAIELAGGIVGFVRQTVRDIVAQAVGHLAAWAAEEAFTLGAATPLVAAQATTYVAKTCETIAKLFEKLAASIKRLTPLLKKLKGVWEDLTKALERRGHTPHESSPHTKPASTHPVSDKPTSTHDTDTHTSSHNSDTDTHTTSHESTDTHTSSHDADTPQDRATKDHGANEEATKPGSEHNRTTEQTTGCGDPVDGATGEFLLPETDLDLPGILALTLTRRHRSSYRFGRWFGPSWSATLDMRIVIESDTLTFLGEDGILLPYPHSEPGIPVLPQKPGLSWPLTRTDTGGYRVHDPDRELTYHFEPEPTLAGLDAQLGNYAISGISDRHGNWTQFHYAPDGTPTHITHSGGYHVRIDTAAGRITGLSVVGSPDSGANDHDEIVTRIRDFGYRAGELTTVSNGVGATTTYTYDPEHRITSWTDSNSTSLTNTYDPAGRVISQHGTDGFINAEFDYFTYPDGSGHRTTVTDSLGAATVFEFNPDLQLTGTITPDGGRTTTLYLPSRKPVRVTDPNGNTTTYHYTRDGDLTRITRPDQHTLTIDYAARNRPVTVTDADGSTRHREWDARGNLTAAIDEAGVRTEYGHHPNGAISTITESTGATTTIVADAAGNPIAVTDPYGSVTHIERDHLGRLSTVTDALGGITRYAWSGEGKLLSRTDPDGHTESWTWDGEGNLLTHTDRAGGETRYTYGTFDLLGTRTDPDHTTTRYTWDTERRLTGVINPLGQTWKYTYNTAGLLASETDYSGATTQYTHDPGGRVAAVTGPTGVTRRHWYDPLGNLVRIQADTGEYLHYTHDLVGRPLTATSGTGQDPTHTLDFTYTPTGQLASQRVDNHPPMQCAYDAHGYRTARRSPTGSLTTWDRDPTGRISALTTDGHRIGFTHDLLGRPTGWTLDALTFEQTLSPVGHVTHRELTATPPSPGAPTRILRRDNYTWRPDGYLTHHTTTRPGVTPEHRTYTLDPAGRITTLTHTSHPTQHYQYDPLSNITGTLPPSTPTPISPLPTDHAPDSTTPITAPGDIPEGRREYRNNLLLRNGRTRYTYDPAGRLIRKEVKRLSRQSAVWHYRYNAFDQLTDIQTPDRQWWHYTYDALGRRTTKQHLTNEGHVLERTDYTWDNTHLTEQYANRITTRWTYEPGTYTPLTQTIARATIDREFYAIATDLVGTPTELIDPATGYPAALGDADIWGYTTWHGTTQTLLRLPGQIHDVESGLHYNCNRFYDPSTGRYLTQDPLGLVPAPNPNIYPHNPTAWIDPLGLACEGTGQGKSNTNDLAGYPDRGDKFDTDGNRLKGGLPRDKHGNPVPDTNYPHSQLGIAHGRNGDYRTAREWIDGKPTRDIHFTDHGRPSNHENPHQHDWVPNPSGGTPQHGPAITLRYPK</sequence>
<feature type="region of interest" description="Disordered" evidence="2">
    <location>
        <begin position="251"/>
        <end position="353"/>
    </location>
</feature>
<protein>
    <submittedName>
        <fullName evidence="5">RHS repeat protein</fullName>
    </submittedName>
</protein>
<gene>
    <name evidence="5" type="ORF">KO481_15100</name>
</gene>
<feature type="compositionally biased region" description="Basic and acidic residues" evidence="2">
    <location>
        <begin position="1485"/>
        <end position="1507"/>
    </location>
</feature>
<evidence type="ECO:0000313" key="5">
    <source>
        <dbReference type="EMBL" id="MBU3062845.1"/>
    </source>
</evidence>
<dbReference type="PANTHER" id="PTHR32305:SF15">
    <property type="entry name" value="PROTEIN RHSA-RELATED"/>
    <property type="match status" value="1"/>
</dbReference>
<feature type="region of interest" description="Disordered" evidence="2">
    <location>
        <begin position="1419"/>
        <end position="1469"/>
    </location>
</feature>
<dbReference type="InterPro" id="IPR038332">
    <property type="entry name" value="PPE_sf"/>
</dbReference>
<feature type="compositionally biased region" description="Basic and acidic residues" evidence="2">
    <location>
        <begin position="251"/>
        <end position="261"/>
    </location>
</feature>
<dbReference type="Gene3D" id="1.20.1260.20">
    <property type="entry name" value="PPE superfamily"/>
    <property type="match status" value="1"/>
</dbReference>
<dbReference type="InterPro" id="IPR031325">
    <property type="entry name" value="RHS_repeat"/>
</dbReference>
<dbReference type="Pfam" id="PF05593">
    <property type="entry name" value="RHS_repeat"/>
    <property type="match status" value="6"/>
</dbReference>
<dbReference type="SUPFAM" id="SSF140453">
    <property type="entry name" value="EsxAB dimer-like"/>
    <property type="match status" value="1"/>
</dbReference>
<keyword evidence="1" id="KW-0677">Repeat</keyword>
<dbReference type="InterPro" id="IPR022385">
    <property type="entry name" value="Rhs_assc_core"/>
</dbReference>
<dbReference type="Pfam" id="PF25023">
    <property type="entry name" value="TEN_YD-shell"/>
    <property type="match status" value="1"/>
</dbReference>
<evidence type="ECO:0000313" key="6">
    <source>
        <dbReference type="Proteomes" id="UP000733379"/>
    </source>
</evidence>
<dbReference type="Proteomes" id="UP000733379">
    <property type="component" value="Unassembled WGS sequence"/>
</dbReference>
<dbReference type="InterPro" id="IPR050708">
    <property type="entry name" value="T6SS_VgrG/RHS"/>
</dbReference>
<evidence type="ECO:0000259" key="4">
    <source>
        <dbReference type="Pfam" id="PF25023"/>
    </source>
</evidence>
<proteinExistence type="predicted"/>
<feature type="region of interest" description="Disordered" evidence="2">
    <location>
        <begin position="1143"/>
        <end position="1176"/>
    </location>
</feature>
<evidence type="ECO:0000256" key="2">
    <source>
        <dbReference type="SAM" id="MobiDB-lite"/>
    </source>
</evidence>
<dbReference type="InterPro" id="IPR045351">
    <property type="entry name" value="DUF6531"/>
</dbReference>
<dbReference type="RefSeq" id="WP_215917721.1">
    <property type="nucleotide sequence ID" value="NZ_JAHKNI010000004.1"/>
</dbReference>
<dbReference type="PANTHER" id="PTHR32305">
    <property type="match status" value="1"/>
</dbReference>
<accession>A0ABS6B0N7</accession>
<dbReference type="InterPro" id="IPR056823">
    <property type="entry name" value="TEN-like_YD-shell"/>
</dbReference>
<dbReference type="NCBIfam" id="TIGR03696">
    <property type="entry name" value="Rhs_assc_core"/>
    <property type="match status" value="1"/>
</dbReference>
<feature type="compositionally biased region" description="Basic and acidic residues" evidence="2">
    <location>
        <begin position="276"/>
        <end position="338"/>
    </location>
</feature>
<feature type="region of interest" description="Disordered" evidence="2">
    <location>
        <begin position="1485"/>
        <end position="1529"/>
    </location>
</feature>
<evidence type="ECO:0000256" key="1">
    <source>
        <dbReference type="ARBA" id="ARBA00022737"/>
    </source>
</evidence>